<dbReference type="Gene3D" id="3.40.50.11220">
    <property type="match status" value="1"/>
</dbReference>
<dbReference type="InterPro" id="IPR038029">
    <property type="entry name" value="GbiG_N_sf"/>
</dbReference>
<evidence type="ECO:0000313" key="4">
    <source>
        <dbReference type="EMBL" id="KRL62434.1"/>
    </source>
</evidence>
<dbReference type="AlphaFoldDB" id="A0A0R1S6X1"/>
<dbReference type="SUPFAM" id="SSF159672">
    <property type="entry name" value="CbiG N-terminal domain-like"/>
    <property type="match status" value="1"/>
</dbReference>
<dbReference type="Pfam" id="PF11761">
    <property type="entry name" value="CbiG_mid"/>
    <property type="match status" value="1"/>
</dbReference>
<feature type="domain" description="CobE/GbiG C-terminal" evidence="1">
    <location>
        <begin position="231"/>
        <end position="345"/>
    </location>
</feature>
<evidence type="ECO:0000313" key="5">
    <source>
        <dbReference type="Proteomes" id="UP000052013"/>
    </source>
</evidence>
<dbReference type="PANTHER" id="PTHR37477:SF1">
    <property type="entry name" value="COBALT-PRECORRIN-5A HYDROLASE"/>
    <property type="match status" value="1"/>
</dbReference>
<dbReference type="STRING" id="1423739.FC85_GL001942"/>
<feature type="domain" description="Cobalamin biosynthesis central region" evidence="3">
    <location>
        <begin position="142"/>
        <end position="227"/>
    </location>
</feature>
<dbReference type="Gene3D" id="3.30.420.180">
    <property type="entry name" value="CobE/GbiG C-terminal domain"/>
    <property type="match status" value="1"/>
</dbReference>
<dbReference type="SUPFAM" id="SSF159664">
    <property type="entry name" value="CobE/GbiG C-terminal domain-like"/>
    <property type="match status" value="1"/>
</dbReference>
<dbReference type="Proteomes" id="UP000052013">
    <property type="component" value="Unassembled WGS sequence"/>
</dbReference>
<evidence type="ECO:0000259" key="3">
    <source>
        <dbReference type="Pfam" id="PF11761"/>
    </source>
</evidence>
<dbReference type="PANTHER" id="PTHR37477">
    <property type="entry name" value="COBALT-PRECORRIN-5A HYDROLASE"/>
    <property type="match status" value="1"/>
</dbReference>
<proteinExistence type="predicted"/>
<dbReference type="InterPro" id="IPR021744">
    <property type="entry name" value="CbiG_N"/>
</dbReference>
<name>A0A0R1S6X1_9LACO</name>
<dbReference type="InterPro" id="IPR052553">
    <property type="entry name" value="CbiG_hydrolase"/>
</dbReference>
<dbReference type="EMBL" id="AZEY01000108">
    <property type="protein sequence ID" value="KRL62434.1"/>
    <property type="molecule type" value="Genomic_DNA"/>
</dbReference>
<organism evidence="4 5">
    <name type="scientific">Lentilactobacillus diolivorans DSM 14421</name>
    <dbReference type="NCBI Taxonomy" id="1423739"/>
    <lineage>
        <taxon>Bacteria</taxon>
        <taxon>Bacillati</taxon>
        <taxon>Bacillota</taxon>
        <taxon>Bacilli</taxon>
        <taxon>Lactobacillales</taxon>
        <taxon>Lactobacillaceae</taxon>
        <taxon>Lentilactobacillus</taxon>
    </lineage>
</organism>
<reference evidence="4 5" key="1">
    <citation type="journal article" date="2015" name="Genome Announc.">
        <title>Expanding the biotechnology potential of lactobacilli through comparative genomics of 213 strains and associated genera.</title>
        <authorList>
            <person name="Sun Z."/>
            <person name="Harris H.M."/>
            <person name="McCann A."/>
            <person name="Guo C."/>
            <person name="Argimon S."/>
            <person name="Zhang W."/>
            <person name="Yang X."/>
            <person name="Jeffery I.B."/>
            <person name="Cooney J.C."/>
            <person name="Kagawa T.F."/>
            <person name="Liu W."/>
            <person name="Song Y."/>
            <person name="Salvetti E."/>
            <person name="Wrobel A."/>
            <person name="Rasinkangas P."/>
            <person name="Parkhill J."/>
            <person name="Rea M.C."/>
            <person name="O'Sullivan O."/>
            <person name="Ritari J."/>
            <person name="Douillard F.P."/>
            <person name="Paul Ross R."/>
            <person name="Yang R."/>
            <person name="Briner A.E."/>
            <person name="Felis G.E."/>
            <person name="de Vos W.M."/>
            <person name="Barrangou R."/>
            <person name="Klaenhammer T.R."/>
            <person name="Caufield P.W."/>
            <person name="Cui Y."/>
            <person name="Zhang H."/>
            <person name="O'Toole P.W."/>
        </authorList>
    </citation>
    <scope>NUCLEOTIDE SEQUENCE [LARGE SCALE GENOMIC DNA]</scope>
    <source>
        <strain evidence="4 5">DSM 14421</strain>
    </source>
</reference>
<feature type="domain" description="Cobalamin synthesis G N-terminal" evidence="2">
    <location>
        <begin position="57"/>
        <end position="136"/>
    </location>
</feature>
<evidence type="ECO:0000259" key="2">
    <source>
        <dbReference type="Pfam" id="PF11760"/>
    </source>
</evidence>
<accession>A0A0R1S6X1</accession>
<protein>
    <submittedName>
        <fullName evidence="4">CbiG protein</fullName>
    </submittedName>
</protein>
<gene>
    <name evidence="4" type="ORF">FC85_GL001942</name>
</gene>
<dbReference type="InterPro" id="IPR021745">
    <property type="entry name" value="CbiG_mid"/>
</dbReference>
<dbReference type="RefSeq" id="WP_057866227.1">
    <property type="nucleotide sequence ID" value="NZ_AZEY01000108.1"/>
</dbReference>
<dbReference type="Pfam" id="PF11760">
    <property type="entry name" value="CbiG_N"/>
    <property type="match status" value="1"/>
</dbReference>
<comment type="caution">
    <text evidence="4">The sequence shown here is derived from an EMBL/GenBank/DDBJ whole genome shotgun (WGS) entry which is preliminary data.</text>
</comment>
<dbReference type="InterPro" id="IPR036518">
    <property type="entry name" value="CobE/GbiG_C_sf"/>
</dbReference>
<dbReference type="PATRIC" id="fig|1423739.3.peg.2026"/>
<dbReference type="GO" id="GO:0009236">
    <property type="term" value="P:cobalamin biosynthetic process"/>
    <property type="evidence" value="ECO:0007669"/>
    <property type="project" value="InterPro"/>
</dbReference>
<dbReference type="InterPro" id="IPR002750">
    <property type="entry name" value="CobE/GbiG_C"/>
</dbReference>
<evidence type="ECO:0000259" key="1">
    <source>
        <dbReference type="Pfam" id="PF01890"/>
    </source>
</evidence>
<sequence length="356" mass="38853">MPNSSANQVSVIALTQIGAALARKIQGQLPISQLVLPEKYAVDGEQSFGRCQFKATCQMLFKTSDVVICIMATGIVVRTIAPIIKDKTVDPAVLVIDERANHVISLLSGHVGGANAWTNRIAKLVKADPVITTATDTEHVQALDTLAQRFDGWYPDFKYATKLINGRLAAGDRVNIYIDSDFRGIVTDLTGFTEINEVADDRFDVPLVIISDKTGYPKRQNSIQVIPRVNVLGVGCRKGIPYDAMQAAFVAFCQQHGLTWRSFYQVGSITKKQHENAIHYLAATLNIPVKFYSADNLQTVADHYSQSAFVKKTVGVGNVANTAAELASGSRTFTDRFATDEVTLAASRKKLKVDDS</sequence>
<dbReference type="Pfam" id="PF01890">
    <property type="entry name" value="CbiG_C"/>
    <property type="match status" value="1"/>
</dbReference>